<name>A0A3S5A776_9PLAT</name>
<accession>A0A3S5A776</accession>
<protein>
    <submittedName>
        <fullName evidence="1">Uncharacterized protein</fullName>
    </submittedName>
</protein>
<dbReference type="AlphaFoldDB" id="A0A3S5A776"/>
<proteinExistence type="predicted"/>
<reference evidence="1" key="1">
    <citation type="submission" date="2018-11" db="EMBL/GenBank/DDBJ databases">
        <authorList>
            <consortium name="Pathogen Informatics"/>
        </authorList>
    </citation>
    <scope>NUCLEOTIDE SEQUENCE</scope>
</reference>
<dbReference type="Proteomes" id="UP000784294">
    <property type="component" value="Unassembled WGS sequence"/>
</dbReference>
<sequence>MPRNTDGMESSHLSRCLARVRQKPRARQHMAHLVSPEDDAFNSTEFYARKLNSQKSEIKCSTEVELRDPELAGKKIPSKSLVEFQVNGANRLTGWQNLTECECYLEREIQGRNVFKFKTKNQKVGILEATSFRRSVLSVVTRLRERRRHPRYRVSGPEKIVISPPNIEIKKEVKSVQLESEQTARTEFDRAIEIYELEKYRTIPRIHIELEQETGVTKANFSMKYG</sequence>
<gene>
    <name evidence="1" type="ORF">PXEA_LOCUS10182</name>
</gene>
<comment type="caution">
    <text evidence="1">The sequence shown here is derived from an EMBL/GenBank/DDBJ whole genome shotgun (WGS) entry which is preliminary data.</text>
</comment>
<keyword evidence="2" id="KW-1185">Reference proteome</keyword>
<evidence type="ECO:0000313" key="2">
    <source>
        <dbReference type="Proteomes" id="UP000784294"/>
    </source>
</evidence>
<evidence type="ECO:0000313" key="1">
    <source>
        <dbReference type="EMBL" id="VEL16742.1"/>
    </source>
</evidence>
<organism evidence="1 2">
    <name type="scientific">Protopolystoma xenopodis</name>
    <dbReference type="NCBI Taxonomy" id="117903"/>
    <lineage>
        <taxon>Eukaryota</taxon>
        <taxon>Metazoa</taxon>
        <taxon>Spiralia</taxon>
        <taxon>Lophotrochozoa</taxon>
        <taxon>Platyhelminthes</taxon>
        <taxon>Monogenea</taxon>
        <taxon>Polyopisthocotylea</taxon>
        <taxon>Polystomatidea</taxon>
        <taxon>Polystomatidae</taxon>
        <taxon>Protopolystoma</taxon>
    </lineage>
</organism>
<dbReference type="EMBL" id="CAAALY010029692">
    <property type="protein sequence ID" value="VEL16742.1"/>
    <property type="molecule type" value="Genomic_DNA"/>
</dbReference>